<evidence type="ECO:0000256" key="1">
    <source>
        <dbReference type="ARBA" id="ARBA00005851"/>
    </source>
</evidence>
<dbReference type="EMBL" id="KN733982">
    <property type="protein sequence ID" value="KIH57748.1"/>
    <property type="molecule type" value="Genomic_DNA"/>
</dbReference>
<comment type="similarity">
    <text evidence="1">Belongs to the MIF family.</text>
</comment>
<feature type="non-terminal residue" evidence="3">
    <location>
        <position position="1"/>
    </location>
</feature>
<sequence length="152" mass="16825">RRPRPAKSSESPPGSSEAQQQKANPTTRARSIRGQGAIWLRTRRRGGRRIGRQQSAKSAGRPPPCRRSRRRSRPFPVVSSPRTAPLAPCCYPSAPHPATRTTAQPAHFRMPVFQLHTNVSQDKVTPDLLKQISALVARILHKPESVRASSAF</sequence>
<evidence type="ECO:0000313" key="3">
    <source>
        <dbReference type="EMBL" id="KIH57748.1"/>
    </source>
</evidence>
<evidence type="ECO:0000313" key="4">
    <source>
        <dbReference type="Proteomes" id="UP000054047"/>
    </source>
</evidence>
<dbReference type="SUPFAM" id="SSF55331">
    <property type="entry name" value="Tautomerase/MIF"/>
    <property type="match status" value="1"/>
</dbReference>
<reference evidence="3 4" key="1">
    <citation type="submission" date="2013-12" db="EMBL/GenBank/DDBJ databases">
        <title>Draft genome of the parsitic nematode Ancylostoma duodenale.</title>
        <authorList>
            <person name="Mitreva M."/>
        </authorList>
    </citation>
    <scope>NUCLEOTIDE SEQUENCE [LARGE SCALE GENOMIC DNA]</scope>
    <source>
        <strain evidence="3 4">Zhejiang</strain>
    </source>
</reference>
<dbReference type="Gene3D" id="3.30.429.10">
    <property type="entry name" value="Macrophage Migration Inhibitory Factor"/>
    <property type="match status" value="1"/>
</dbReference>
<proteinExistence type="inferred from homology"/>
<protein>
    <submittedName>
        <fullName evidence="3">Uncharacterized protein</fullName>
    </submittedName>
</protein>
<feature type="compositionally biased region" description="Basic residues" evidence="2">
    <location>
        <begin position="41"/>
        <end position="51"/>
    </location>
</feature>
<dbReference type="AlphaFoldDB" id="A0A0C2CMB1"/>
<keyword evidence="4" id="KW-1185">Reference proteome</keyword>
<organism evidence="3 4">
    <name type="scientific">Ancylostoma duodenale</name>
    <dbReference type="NCBI Taxonomy" id="51022"/>
    <lineage>
        <taxon>Eukaryota</taxon>
        <taxon>Metazoa</taxon>
        <taxon>Ecdysozoa</taxon>
        <taxon>Nematoda</taxon>
        <taxon>Chromadorea</taxon>
        <taxon>Rhabditida</taxon>
        <taxon>Rhabditina</taxon>
        <taxon>Rhabditomorpha</taxon>
        <taxon>Strongyloidea</taxon>
        <taxon>Ancylostomatidae</taxon>
        <taxon>Ancylostomatinae</taxon>
        <taxon>Ancylostoma</taxon>
    </lineage>
</organism>
<accession>A0A0C2CMB1</accession>
<dbReference type="Proteomes" id="UP000054047">
    <property type="component" value="Unassembled WGS sequence"/>
</dbReference>
<feature type="compositionally biased region" description="Polar residues" evidence="2">
    <location>
        <begin position="8"/>
        <end position="29"/>
    </location>
</feature>
<gene>
    <name evidence="3" type="ORF">ANCDUO_12056</name>
</gene>
<feature type="region of interest" description="Disordered" evidence="2">
    <location>
        <begin position="1"/>
        <end position="88"/>
    </location>
</feature>
<evidence type="ECO:0000256" key="2">
    <source>
        <dbReference type="SAM" id="MobiDB-lite"/>
    </source>
</evidence>
<name>A0A0C2CMB1_9BILA</name>
<dbReference type="OrthoDB" id="255819at2759"/>
<feature type="compositionally biased region" description="Basic residues" evidence="2">
    <location>
        <begin position="64"/>
        <end position="73"/>
    </location>
</feature>
<dbReference type="InterPro" id="IPR001398">
    <property type="entry name" value="Macrophage_inhib_fac"/>
</dbReference>
<dbReference type="Pfam" id="PF01187">
    <property type="entry name" value="MIF"/>
    <property type="match status" value="1"/>
</dbReference>
<dbReference type="InterPro" id="IPR014347">
    <property type="entry name" value="Tautomerase/MIF_sf"/>
</dbReference>